<protein>
    <submittedName>
        <fullName evidence="2">Uncharacterized protein</fullName>
    </submittedName>
</protein>
<proteinExistence type="predicted"/>
<dbReference type="EMBL" id="DOTR01000101">
    <property type="protein sequence ID" value="HCA04007.1"/>
    <property type="molecule type" value="Genomic_DNA"/>
</dbReference>
<keyword evidence="1" id="KW-0812">Transmembrane</keyword>
<dbReference type="AlphaFoldDB" id="A0A3D0KKB9"/>
<name>A0A3D0KKB9_9GAMM</name>
<gene>
    <name evidence="2" type="ORF">DEO68_18010</name>
</gene>
<evidence type="ECO:0000256" key="1">
    <source>
        <dbReference type="SAM" id="Phobius"/>
    </source>
</evidence>
<keyword evidence="1" id="KW-1133">Transmembrane helix</keyword>
<comment type="caution">
    <text evidence="2">The sequence shown here is derived from an EMBL/GenBank/DDBJ whole genome shotgun (WGS) entry which is preliminary data.</text>
</comment>
<accession>A0A3D0KKB9</accession>
<keyword evidence="1" id="KW-0472">Membrane</keyword>
<sequence>MPNSTASSRIVPDVDQSLTAQHLRHRRGPKLWPLWLLMMLIIISLGAAAVGLWYERERLLEEVHRVSGEVSNLHARLDSGDTDTQDAIAFVQAQMTTLFQEQEQLAVAVTRTREELYGLLTSNEELVNGDALSSIAERISQLEEQAALRDQQLAAIRTSLDSLEQAGMSGRQNLAEEVTYLEEMLSQRLSATTNRLDDIAKLENENSELVTNVTAWQEEIDQRFTEVNSTLEMLSSTDTSATQEALQALEQQWAQRLNTLESDIRQVRQAQLAFSAQMEMLR</sequence>
<organism evidence="2">
    <name type="scientific">Halomonas campaniensis</name>
    <dbReference type="NCBI Taxonomy" id="213554"/>
    <lineage>
        <taxon>Bacteria</taxon>
        <taxon>Pseudomonadati</taxon>
        <taxon>Pseudomonadota</taxon>
        <taxon>Gammaproteobacteria</taxon>
        <taxon>Oceanospirillales</taxon>
        <taxon>Halomonadaceae</taxon>
        <taxon>Halomonas</taxon>
    </lineage>
</organism>
<feature type="transmembrane region" description="Helical" evidence="1">
    <location>
        <begin position="34"/>
        <end position="54"/>
    </location>
</feature>
<reference evidence="2" key="1">
    <citation type="journal article" date="2018" name="Nat. Biotechnol.">
        <title>A standardized bacterial taxonomy based on genome phylogeny substantially revises the tree of life.</title>
        <authorList>
            <person name="Parks D.H."/>
            <person name="Chuvochina M."/>
            <person name="Waite D.W."/>
            <person name="Rinke C."/>
            <person name="Skarshewski A."/>
            <person name="Chaumeil P.A."/>
            <person name="Hugenholtz P."/>
        </authorList>
    </citation>
    <scope>NUCLEOTIDE SEQUENCE [LARGE SCALE GENOMIC DNA]</scope>
    <source>
        <strain evidence="2">UBA11284</strain>
    </source>
</reference>
<evidence type="ECO:0000313" key="2">
    <source>
        <dbReference type="EMBL" id="HCA04007.1"/>
    </source>
</evidence>